<dbReference type="GO" id="GO:0016740">
    <property type="term" value="F:transferase activity"/>
    <property type="evidence" value="ECO:0007669"/>
    <property type="project" value="UniProtKB-KW"/>
</dbReference>
<dbReference type="OrthoDB" id="2676521at2"/>
<dbReference type="PANTHER" id="PTHR43685">
    <property type="entry name" value="GLYCOSYLTRANSFERASE"/>
    <property type="match status" value="1"/>
</dbReference>
<dbReference type="PANTHER" id="PTHR43685:SF2">
    <property type="entry name" value="GLYCOSYLTRANSFERASE 2-LIKE DOMAIN-CONTAINING PROTEIN"/>
    <property type="match status" value="1"/>
</dbReference>
<evidence type="ECO:0000313" key="3">
    <source>
        <dbReference type="Proteomes" id="UP000001382"/>
    </source>
</evidence>
<dbReference type="CAZy" id="GT2">
    <property type="family name" value="Glycosyltransferase Family 2"/>
</dbReference>
<dbReference type="SUPFAM" id="SSF53448">
    <property type="entry name" value="Nucleotide-diphospho-sugar transferases"/>
    <property type="match status" value="1"/>
</dbReference>
<dbReference type="AlphaFoldDB" id="D2S583"/>
<keyword evidence="2" id="KW-0808">Transferase</keyword>
<reference evidence="2 3" key="1">
    <citation type="journal article" date="2010" name="Stand. Genomic Sci.">
        <title>Complete genome sequence of Geodermatophilus obscurus type strain (G-20).</title>
        <authorList>
            <person name="Ivanova N."/>
            <person name="Sikorski J."/>
            <person name="Jando M."/>
            <person name="Munk C."/>
            <person name="Lapidus A."/>
            <person name="Glavina Del Rio T."/>
            <person name="Copeland A."/>
            <person name="Tice H."/>
            <person name="Cheng J.-F."/>
            <person name="Lucas S."/>
            <person name="Chen F."/>
            <person name="Nolan M."/>
            <person name="Bruce D."/>
            <person name="Goodwin L."/>
            <person name="Pitluck S."/>
            <person name="Mavromatis K."/>
            <person name="Mikhailova N."/>
            <person name="Pati A."/>
            <person name="Chen A."/>
            <person name="Palaniappan K."/>
            <person name="Land M."/>
            <person name="Hauser L."/>
            <person name="Chang Y.-J."/>
            <person name="Jeffries C.D."/>
            <person name="Meincke L."/>
            <person name="Brettin T."/>
            <person name="Detter J.C."/>
            <person name="Detter J.C."/>
            <person name="Rohde M."/>
            <person name="Goeker M."/>
            <person name="Bristow J."/>
            <person name="Eisen J.A."/>
            <person name="Markowitz V."/>
            <person name="Hugenholtz P."/>
            <person name="Kyrpides N.C."/>
            <person name="Klenk H.-P."/>
        </authorList>
    </citation>
    <scope>NUCLEOTIDE SEQUENCE [LARGE SCALE GENOMIC DNA]</scope>
    <source>
        <strain evidence="3">ATCC 25078 / DSM 43160 / JCM 3152 / KCC A-0152 / KCTC 9177 / NBRC 13315 / NRRL B-3577 / G-20</strain>
    </source>
</reference>
<evidence type="ECO:0000259" key="1">
    <source>
        <dbReference type="Pfam" id="PF00535"/>
    </source>
</evidence>
<dbReference type="CDD" id="cd00761">
    <property type="entry name" value="Glyco_tranf_GTA_type"/>
    <property type="match status" value="1"/>
</dbReference>
<reference evidence="3" key="2">
    <citation type="submission" date="2010-01" db="EMBL/GenBank/DDBJ databases">
        <title>The complete genome of Geodermatophilus obscurus DSM 43160.</title>
        <authorList>
            <consortium name="US DOE Joint Genome Institute (JGI-PGF)"/>
            <person name="Lucas S."/>
            <person name="Copeland A."/>
            <person name="Lapidus A."/>
            <person name="Glavina del Rio T."/>
            <person name="Dalin E."/>
            <person name="Tice H."/>
            <person name="Bruce D."/>
            <person name="Goodwin L."/>
            <person name="Pitluck S."/>
            <person name="Kyrpides N."/>
            <person name="Mavromatis K."/>
            <person name="Ivanova N."/>
            <person name="Munk A.C."/>
            <person name="Brettin T."/>
            <person name="Detter J.C."/>
            <person name="Han C."/>
            <person name="Larimer F."/>
            <person name="Land M."/>
            <person name="Hauser L."/>
            <person name="Markowitz V."/>
            <person name="Cheng J.-F."/>
            <person name="Hugenholtz P."/>
            <person name="Woyke T."/>
            <person name="Wu D."/>
            <person name="Jando M."/>
            <person name="Schneider S."/>
            <person name="Klenk H.-P."/>
            <person name="Eisen J.A."/>
        </authorList>
    </citation>
    <scope>NUCLEOTIDE SEQUENCE [LARGE SCALE GENOMIC DNA]</scope>
    <source>
        <strain evidence="3">ATCC 25078 / DSM 43160 / JCM 3152 / KCC A-0152 / KCTC 9177 / NBRC 13315 / NRRL B-3577 / G-20</strain>
    </source>
</reference>
<dbReference type="STRING" id="526225.Gobs_0409"/>
<dbReference type="RefSeq" id="WP_012946635.1">
    <property type="nucleotide sequence ID" value="NC_013757.1"/>
</dbReference>
<name>D2S583_GEOOG</name>
<organism evidence="2 3">
    <name type="scientific">Geodermatophilus obscurus (strain ATCC 25078 / DSM 43160 / JCM 3152 / CCUG 61914 / KCC A-0152 / KCTC 9177 / NBRC 13315 / NRRL B-3577 / G-20)</name>
    <dbReference type="NCBI Taxonomy" id="526225"/>
    <lineage>
        <taxon>Bacteria</taxon>
        <taxon>Bacillati</taxon>
        <taxon>Actinomycetota</taxon>
        <taxon>Actinomycetes</taxon>
        <taxon>Geodermatophilales</taxon>
        <taxon>Geodermatophilaceae</taxon>
        <taxon>Geodermatophilus</taxon>
    </lineage>
</organism>
<gene>
    <name evidence="2" type="ordered locus">Gobs_0409</name>
</gene>
<dbReference type="KEGG" id="gob:Gobs_0409"/>
<dbReference type="eggNOG" id="COG0463">
    <property type="taxonomic scope" value="Bacteria"/>
</dbReference>
<dbReference type="SUPFAM" id="SSF53335">
    <property type="entry name" value="S-adenosyl-L-methionine-dependent methyltransferases"/>
    <property type="match status" value="1"/>
</dbReference>
<dbReference type="InterPro" id="IPR029044">
    <property type="entry name" value="Nucleotide-diphossugar_trans"/>
</dbReference>
<dbReference type="InterPro" id="IPR050834">
    <property type="entry name" value="Glycosyltransf_2"/>
</dbReference>
<sequence>MSDRPGQDGPVVSVVMPFLDAAPHIRQATGSVLRQSWTNLELLLVDDGGTDGSDRIARRLAEADPRVRVLSHEGRRNRGTGPSRALAIGHARGDLVAFLDADDAWEPHHVADQIALLEAHPEADIVCGRAWVWRSWRHPAATDVLSDLAFVPGAVVSGRQLLAAVLRNGAVATSTCSLLARRETLLGVVPHVEAFTGLFEDQVVNAWLQLRGTAVMSGATSAWYRMHDRSISARLGSQEEARVYLRFLAWVRDQLGEGEGEGDAELVELIDRASRRTTESLPPPQQPRPGHLLRAVVPTAVRRQIGRVRRALHRPRTPEPEVGPQEVAEALHRHGADLRGDVLVLGDGTAVVGSTATTSVRALPLPGPQAAAGPAHVLADLASDAYDCVLLVEDAGSVEAGDRGLRHLRRALRPGGVLLVVPRRDDPSLAEDLQAVFEWDAVSRDAPGGPYATVLRAFVPAP</sequence>
<dbReference type="EMBL" id="CP001867">
    <property type="protein sequence ID" value="ADB73194.1"/>
    <property type="molecule type" value="Genomic_DNA"/>
</dbReference>
<dbReference type="Gene3D" id="3.90.550.10">
    <property type="entry name" value="Spore Coat Polysaccharide Biosynthesis Protein SpsA, Chain A"/>
    <property type="match status" value="1"/>
</dbReference>
<dbReference type="Pfam" id="PF00535">
    <property type="entry name" value="Glycos_transf_2"/>
    <property type="match status" value="1"/>
</dbReference>
<keyword evidence="3" id="KW-1185">Reference proteome</keyword>
<protein>
    <submittedName>
        <fullName evidence="2">Glycosyl transferase family 2</fullName>
    </submittedName>
</protein>
<dbReference type="Proteomes" id="UP000001382">
    <property type="component" value="Chromosome"/>
</dbReference>
<dbReference type="InterPro" id="IPR029063">
    <property type="entry name" value="SAM-dependent_MTases_sf"/>
</dbReference>
<dbReference type="InterPro" id="IPR001173">
    <property type="entry name" value="Glyco_trans_2-like"/>
</dbReference>
<dbReference type="HOGENOM" id="CLU_497652_0_0_11"/>
<accession>D2S583</accession>
<feature type="domain" description="Glycosyltransferase 2-like" evidence="1">
    <location>
        <begin position="13"/>
        <end position="130"/>
    </location>
</feature>
<proteinExistence type="predicted"/>
<evidence type="ECO:0000313" key="2">
    <source>
        <dbReference type="EMBL" id="ADB73194.1"/>
    </source>
</evidence>